<reference evidence="1" key="2">
    <citation type="submission" date="2020-05" db="UniProtKB">
        <authorList>
            <consortium name="EnsemblMetazoa"/>
        </authorList>
    </citation>
    <scope>IDENTIFICATION</scope>
    <source>
        <strain evidence="1">IAEA</strain>
    </source>
</reference>
<dbReference type="AlphaFoldDB" id="A0A1A9WHR5"/>
<protein>
    <submittedName>
        <fullName evidence="1">Uncharacterized protein</fullName>
    </submittedName>
</protein>
<organism evidence="1 2">
    <name type="scientific">Glossina brevipalpis</name>
    <dbReference type="NCBI Taxonomy" id="37001"/>
    <lineage>
        <taxon>Eukaryota</taxon>
        <taxon>Metazoa</taxon>
        <taxon>Ecdysozoa</taxon>
        <taxon>Arthropoda</taxon>
        <taxon>Hexapoda</taxon>
        <taxon>Insecta</taxon>
        <taxon>Pterygota</taxon>
        <taxon>Neoptera</taxon>
        <taxon>Endopterygota</taxon>
        <taxon>Diptera</taxon>
        <taxon>Brachycera</taxon>
        <taxon>Muscomorpha</taxon>
        <taxon>Hippoboscoidea</taxon>
        <taxon>Glossinidae</taxon>
        <taxon>Glossina</taxon>
    </lineage>
</organism>
<name>A0A1A9WHR5_9MUSC</name>
<sequence length="145" mass="14599">MEGVCWRRFVGGGGGGGAEKSPFPKRTPAPEFVPEPGGAGGMNAWPPVGPVGAELPLPGADDGKAVTVASGIKGCLGCGRAKAEVCAAAAAAADCAATFRKFVALPLNLFHFLYVTATVSFPLAATGPLDDGSSWNMLVVFSTEC</sequence>
<evidence type="ECO:0000313" key="2">
    <source>
        <dbReference type="Proteomes" id="UP000091820"/>
    </source>
</evidence>
<evidence type="ECO:0000313" key="1">
    <source>
        <dbReference type="EnsemblMetazoa" id="GBRI020266-PA"/>
    </source>
</evidence>
<proteinExistence type="predicted"/>
<keyword evidence="2" id="KW-1185">Reference proteome</keyword>
<accession>A0A1A9WHR5</accession>
<dbReference type="EnsemblMetazoa" id="GBRI020266-RA">
    <property type="protein sequence ID" value="GBRI020266-PA"/>
    <property type="gene ID" value="GBRI020266"/>
</dbReference>
<reference evidence="2" key="1">
    <citation type="submission" date="2014-03" db="EMBL/GenBank/DDBJ databases">
        <authorList>
            <person name="Aksoy S."/>
            <person name="Warren W."/>
            <person name="Wilson R.K."/>
        </authorList>
    </citation>
    <scope>NUCLEOTIDE SEQUENCE [LARGE SCALE GENOMIC DNA]</scope>
    <source>
        <strain evidence="2">IAEA</strain>
    </source>
</reference>
<dbReference type="Proteomes" id="UP000091820">
    <property type="component" value="Unassembled WGS sequence"/>
</dbReference>
<dbReference type="VEuPathDB" id="VectorBase:GBRI020266"/>